<sequence>MVALKVGGADTSSVPPGIIAKFPGGFTPYKLGKTEPASSVQATPALDNFNQFFNRFSKPTSVTSPVYKSPHTLCSSTWLYYIILTSDNTSDVSATSLATMAWVSLFRAPPFSSLI</sequence>
<name>A0AAW0FBN7_9APHY</name>
<accession>A0AAW0FBN7</accession>
<protein>
    <submittedName>
        <fullName evidence="1">Uncharacterized protein</fullName>
    </submittedName>
</protein>
<keyword evidence="2" id="KW-1185">Reference proteome</keyword>
<reference evidence="1 2" key="1">
    <citation type="submission" date="2022-09" db="EMBL/GenBank/DDBJ databases">
        <authorList>
            <person name="Palmer J.M."/>
        </authorList>
    </citation>
    <scope>NUCLEOTIDE SEQUENCE [LARGE SCALE GENOMIC DNA]</scope>
    <source>
        <strain evidence="1 2">DSM 7382</strain>
    </source>
</reference>
<dbReference type="EMBL" id="JASBNA010000077">
    <property type="protein sequence ID" value="KAK7678088.1"/>
    <property type="molecule type" value="Genomic_DNA"/>
</dbReference>
<gene>
    <name evidence="1" type="ORF">QCA50_018881</name>
</gene>
<comment type="caution">
    <text evidence="1">The sequence shown here is derived from an EMBL/GenBank/DDBJ whole genome shotgun (WGS) entry which is preliminary data.</text>
</comment>
<dbReference type="AlphaFoldDB" id="A0AAW0FBN7"/>
<dbReference type="Proteomes" id="UP001385951">
    <property type="component" value="Unassembled WGS sequence"/>
</dbReference>
<evidence type="ECO:0000313" key="2">
    <source>
        <dbReference type="Proteomes" id="UP001385951"/>
    </source>
</evidence>
<proteinExistence type="predicted"/>
<evidence type="ECO:0000313" key="1">
    <source>
        <dbReference type="EMBL" id="KAK7678088.1"/>
    </source>
</evidence>
<organism evidence="1 2">
    <name type="scientific">Cerrena zonata</name>
    <dbReference type="NCBI Taxonomy" id="2478898"/>
    <lineage>
        <taxon>Eukaryota</taxon>
        <taxon>Fungi</taxon>
        <taxon>Dikarya</taxon>
        <taxon>Basidiomycota</taxon>
        <taxon>Agaricomycotina</taxon>
        <taxon>Agaricomycetes</taxon>
        <taxon>Polyporales</taxon>
        <taxon>Cerrenaceae</taxon>
        <taxon>Cerrena</taxon>
    </lineage>
</organism>